<proteinExistence type="predicted"/>
<feature type="region of interest" description="Disordered" evidence="1">
    <location>
        <begin position="73"/>
        <end position="107"/>
    </location>
</feature>
<protein>
    <submittedName>
        <fullName evidence="2">Uncharacterized protein</fullName>
    </submittedName>
</protein>
<evidence type="ECO:0000313" key="3">
    <source>
        <dbReference type="Proteomes" id="UP001372834"/>
    </source>
</evidence>
<organism evidence="2 3">
    <name type="scientific">Polyplax serrata</name>
    <name type="common">Common mouse louse</name>
    <dbReference type="NCBI Taxonomy" id="468196"/>
    <lineage>
        <taxon>Eukaryota</taxon>
        <taxon>Metazoa</taxon>
        <taxon>Ecdysozoa</taxon>
        <taxon>Arthropoda</taxon>
        <taxon>Hexapoda</taxon>
        <taxon>Insecta</taxon>
        <taxon>Pterygota</taxon>
        <taxon>Neoptera</taxon>
        <taxon>Paraneoptera</taxon>
        <taxon>Psocodea</taxon>
        <taxon>Troctomorpha</taxon>
        <taxon>Phthiraptera</taxon>
        <taxon>Anoplura</taxon>
        <taxon>Polyplacidae</taxon>
        <taxon>Polyplax</taxon>
    </lineage>
</organism>
<gene>
    <name evidence="2" type="ORF">RUM43_006809</name>
</gene>
<accession>A0AAN8PW81</accession>
<evidence type="ECO:0000313" key="2">
    <source>
        <dbReference type="EMBL" id="KAK6638542.1"/>
    </source>
</evidence>
<dbReference type="EMBL" id="JAWJWE010000003">
    <property type="protein sequence ID" value="KAK6638542.1"/>
    <property type="molecule type" value="Genomic_DNA"/>
</dbReference>
<reference evidence="2 3" key="1">
    <citation type="submission" date="2023-10" db="EMBL/GenBank/DDBJ databases">
        <title>Genomes of two closely related lineages of the louse Polyplax serrata with different host specificities.</title>
        <authorList>
            <person name="Martinu J."/>
            <person name="Tarabai H."/>
            <person name="Stefka J."/>
            <person name="Hypsa V."/>
        </authorList>
    </citation>
    <scope>NUCLEOTIDE SEQUENCE [LARGE SCALE GENOMIC DNA]</scope>
    <source>
        <strain evidence="2">HR10_N</strain>
    </source>
</reference>
<evidence type="ECO:0000256" key="1">
    <source>
        <dbReference type="SAM" id="MobiDB-lite"/>
    </source>
</evidence>
<name>A0AAN8PW81_POLSC</name>
<comment type="caution">
    <text evidence="2">The sequence shown here is derived from an EMBL/GenBank/DDBJ whole genome shotgun (WGS) entry which is preliminary data.</text>
</comment>
<dbReference type="Proteomes" id="UP001372834">
    <property type="component" value="Unassembled WGS sequence"/>
</dbReference>
<sequence length="107" mass="12089">MADSKSAINRSPRPTILMYGTLFVLQNLSPNAAAPWPLKVDKETAGPNEQKVYENGTKVLHFARLTRRTEAQRSVAAQNNDINNNNKQQISETKEMTNYIHTDVNNF</sequence>
<dbReference type="AlphaFoldDB" id="A0AAN8PW81"/>